<dbReference type="InterPro" id="IPR027417">
    <property type="entry name" value="P-loop_NTPase"/>
</dbReference>
<comment type="caution">
    <text evidence="6">The sequence shown here is derived from an EMBL/GenBank/DDBJ whole genome shotgun (WGS) entry which is preliminary data.</text>
</comment>
<evidence type="ECO:0000313" key="7">
    <source>
        <dbReference type="Proteomes" id="UP000029628"/>
    </source>
</evidence>
<name>A0A096AJC7_9FIRM</name>
<dbReference type="InterPro" id="IPR003439">
    <property type="entry name" value="ABC_transporter-like_ATP-bd"/>
</dbReference>
<feature type="domain" description="ABC transporter" evidence="5">
    <location>
        <begin position="4"/>
        <end position="248"/>
    </location>
</feature>
<protein>
    <recommendedName>
        <fullName evidence="5">ABC transporter domain-containing protein</fullName>
    </recommendedName>
</protein>
<dbReference type="AlphaFoldDB" id="A0A096AJC7"/>
<comment type="similarity">
    <text evidence="1">Belongs to the ABC transporter superfamily.</text>
</comment>
<sequence>MKQLVGNNLSKVYYERGLFSVHKKTALYPLDISIDKGEIVALVGESGSGKSTLANILGCLTAPSTGELYYEGHLIKHPLTGPLRLDIQMIFQNPFTTLHPFHTIQQSLTEPIRLHKIVSMSEENDYIHGLLERCHLKDDILHRYPSMLSGGQLQRVNIVRALSLKPNILIADEIITALDIPVALDILDLLKDLQEEKNLSMVFISHDLGAVKKIANRAIVLKEGVVQEEDTISNLFSHPQSAYTKELLAAIPVI</sequence>
<dbReference type="GO" id="GO:0055085">
    <property type="term" value="P:transmembrane transport"/>
    <property type="evidence" value="ECO:0007669"/>
    <property type="project" value="UniProtKB-ARBA"/>
</dbReference>
<dbReference type="Proteomes" id="UP000029628">
    <property type="component" value="Unassembled WGS sequence"/>
</dbReference>
<dbReference type="PANTHER" id="PTHR43776">
    <property type="entry name" value="TRANSPORT ATP-BINDING PROTEIN"/>
    <property type="match status" value="1"/>
</dbReference>
<dbReference type="PROSITE" id="PS00211">
    <property type="entry name" value="ABC_TRANSPORTER_1"/>
    <property type="match status" value="1"/>
</dbReference>
<keyword evidence="4" id="KW-0067">ATP-binding</keyword>
<dbReference type="eggNOG" id="COG4608">
    <property type="taxonomic scope" value="Bacteria"/>
</dbReference>
<proteinExistence type="inferred from homology"/>
<dbReference type="GO" id="GO:0016887">
    <property type="term" value="F:ATP hydrolysis activity"/>
    <property type="evidence" value="ECO:0007669"/>
    <property type="project" value="InterPro"/>
</dbReference>
<evidence type="ECO:0000256" key="4">
    <source>
        <dbReference type="ARBA" id="ARBA00022840"/>
    </source>
</evidence>
<dbReference type="EMBL" id="JRNT01000023">
    <property type="protein sequence ID" value="KGF46940.1"/>
    <property type="molecule type" value="Genomic_DNA"/>
</dbReference>
<dbReference type="InterPro" id="IPR003593">
    <property type="entry name" value="AAA+_ATPase"/>
</dbReference>
<gene>
    <name evidence="6" type="ORF">HMPREF0872_06490</name>
</gene>
<keyword evidence="2" id="KW-0813">Transport</keyword>
<dbReference type="CDD" id="cd03257">
    <property type="entry name" value="ABC_NikE_OppD_transporters"/>
    <property type="match status" value="1"/>
</dbReference>
<dbReference type="GO" id="GO:0005524">
    <property type="term" value="F:ATP binding"/>
    <property type="evidence" value="ECO:0007669"/>
    <property type="project" value="UniProtKB-KW"/>
</dbReference>
<reference evidence="6 7" key="1">
    <citation type="submission" date="2014-07" db="EMBL/GenBank/DDBJ databases">
        <authorList>
            <person name="McCorrison J."/>
            <person name="Sanka R."/>
            <person name="Torralba M."/>
            <person name="Gillis M."/>
            <person name="Haft D.H."/>
            <person name="Methe B."/>
            <person name="Sutton G."/>
            <person name="Nelson K.E."/>
        </authorList>
    </citation>
    <scope>NUCLEOTIDE SEQUENCE [LARGE SCALE GENOMIC DNA]</scope>
    <source>
        <strain evidence="6 7">DNF00314</strain>
    </source>
</reference>
<dbReference type="InterPro" id="IPR017871">
    <property type="entry name" value="ABC_transporter-like_CS"/>
</dbReference>
<evidence type="ECO:0000313" key="6">
    <source>
        <dbReference type="EMBL" id="KGF46940.1"/>
    </source>
</evidence>
<dbReference type="PROSITE" id="PS50893">
    <property type="entry name" value="ABC_TRANSPORTER_2"/>
    <property type="match status" value="1"/>
</dbReference>
<dbReference type="SMART" id="SM00382">
    <property type="entry name" value="AAA"/>
    <property type="match status" value="1"/>
</dbReference>
<dbReference type="RefSeq" id="WP_038152859.1">
    <property type="nucleotide sequence ID" value="NZ_JRNT01000023.1"/>
</dbReference>
<keyword evidence="7" id="KW-1185">Reference proteome</keyword>
<accession>A0A096AJC7</accession>
<organism evidence="6 7">
    <name type="scientific">Veillonella montpellierensis DNF00314</name>
    <dbReference type="NCBI Taxonomy" id="1401067"/>
    <lineage>
        <taxon>Bacteria</taxon>
        <taxon>Bacillati</taxon>
        <taxon>Bacillota</taxon>
        <taxon>Negativicutes</taxon>
        <taxon>Veillonellales</taxon>
        <taxon>Veillonellaceae</taxon>
        <taxon>Veillonella</taxon>
    </lineage>
</organism>
<dbReference type="InterPro" id="IPR050319">
    <property type="entry name" value="ABC_transp_ATP-bind"/>
</dbReference>
<dbReference type="SUPFAM" id="SSF52540">
    <property type="entry name" value="P-loop containing nucleoside triphosphate hydrolases"/>
    <property type="match status" value="1"/>
</dbReference>
<dbReference type="PANTHER" id="PTHR43776:SF7">
    <property type="entry name" value="D,D-DIPEPTIDE TRANSPORT ATP-BINDING PROTEIN DDPF-RELATED"/>
    <property type="match status" value="1"/>
</dbReference>
<dbReference type="Pfam" id="PF00005">
    <property type="entry name" value="ABC_tran"/>
    <property type="match status" value="1"/>
</dbReference>
<dbReference type="Gene3D" id="3.40.50.300">
    <property type="entry name" value="P-loop containing nucleotide triphosphate hydrolases"/>
    <property type="match status" value="1"/>
</dbReference>
<evidence type="ECO:0000259" key="5">
    <source>
        <dbReference type="PROSITE" id="PS50893"/>
    </source>
</evidence>
<evidence type="ECO:0000256" key="2">
    <source>
        <dbReference type="ARBA" id="ARBA00022448"/>
    </source>
</evidence>
<keyword evidence="3" id="KW-0547">Nucleotide-binding</keyword>
<evidence type="ECO:0000256" key="1">
    <source>
        <dbReference type="ARBA" id="ARBA00005417"/>
    </source>
</evidence>
<evidence type="ECO:0000256" key="3">
    <source>
        <dbReference type="ARBA" id="ARBA00022741"/>
    </source>
</evidence>